<dbReference type="AlphaFoldDB" id="A0A0K2URJ0"/>
<feature type="non-terminal residue" evidence="1">
    <location>
        <position position="1"/>
    </location>
</feature>
<protein>
    <submittedName>
        <fullName evidence="1">Uncharacterized protein</fullName>
    </submittedName>
</protein>
<sequence length="126" mass="15310">RFLRSPLLFCRFGRRFSRYFSIFLIHTKVQRLPLWIKGTCNRLDNTLSLFTQTSSKDIAHFSHKFRANPFSVFFPFSKCRSGALNSIKNIYWNKPRLFFFILHLNIEWKYKFKRDRLDFVASLLKF</sequence>
<proteinExistence type="predicted"/>
<evidence type="ECO:0000313" key="1">
    <source>
        <dbReference type="EMBL" id="CDW40863.1"/>
    </source>
</evidence>
<accession>A0A0K2URJ0</accession>
<dbReference type="EMBL" id="HACA01023502">
    <property type="protein sequence ID" value="CDW40863.1"/>
    <property type="molecule type" value="Transcribed_RNA"/>
</dbReference>
<reference evidence="1" key="1">
    <citation type="submission" date="2014-05" db="EMBL/GenBank/DDBJ databases">
        <authorList>
            <person name="Chronopoulou M."/>
        </authorList>
    </citation>
    <scope>NUCLEOTIDE SEQUENCE</scope>
    <source>
        <tissue evidence="1">Whole organism</tissue>
    </source>
</reference>
<name>A0A0K2URJ0_LEPSM</name>
<organism evidence="1">
    <name type="scientific">Lepeophtheirus salmonis</name>
    <name type="common">Salmon louse</name>
    <name type="synonym">Caligus salmonis</name>
    <dbReference type="NCBI Taxonomy" id="72036"/>
    <lineage>
        <taxon>Eukaryota</taxon>
        <taxon>Metazoa</taxon>
        <taxon>Ecdysozoa</taxon>
        <taxon>Arthropoda</taxon>
        <taxon>Crustacea</taxon>
        <taxon>Multicrustacea</taxon>
        <taxon>Hexanauplia</taxon>
        <taxon>Copepoda</taxon>
        <taxon>Siphonostomatoida</taxon>
        <taxon>Caligidae</taxon>
        <taxon>Lepeophtheirus</taxon>
    </lineage>
</organism>